<keyword evidence="2" id="KW-0479">Metal-binding</keyword>
<accession>A0A6G0U882</accession>
<evidence type="ECO:0000256" key="4">
    <source>
        <dbReference type="ARBA" id="ARBA00022771"/>
    </source>
</evidence>
<feature type="domain" description="C2H2-type" evidence="8">
    <location>
        <begin position="547"/>
        <end position="568"/>
    </location>
</feature>
<dbReference type="GO" id="GO:0005634">
    <property type="term" value="C:nucleus"/>
    <property type="evidence" value="ECO:0007669"/>
    <property type="project" value="UniProtKB-SubCell"/>
</dbReference>
<feature type="compositionally biased region" description="Pro residues" evidence="7">
    <location>
        <begin position="10"/>
        <end position="23"/>
    </location>
</feature>
<evidence type="ECO:0000313" key="9">
    <source>
        <dbReference type="EMBL" id="KAE9545284.1"/>
    </source>
</evidence>
<dbReference type="GO" id="GO:0008270">
    <property type="term" value="F:zinc ion binding"/>
    <property type="evidence" value="ECO:0007669"/>
    <property type="project" value="UniProtKB-KW"/>
</dbReference>
<dbReference type="EMBL" id="VYZN01000001">
    <property type="protein sequence ID" value="KAE9545284.1"/>
    <property type="molecule type" value="Genomic_DNA"/>
</dbReference>
<keyword evidence="3" id="KW-0677">Repeat</keyword>
<keyword evidence="6" id="KW-0539">Nucleus</keyword>
<dbReference type="PANTHER" id="PTHR24406">
    <property type="entry name" value="TRANSCRIPTIONAL REPRESSOR CTCFL-RELATED"/>
    <property type="match status" value="1"/>
</dbReference>
<dbReference type="SMART" id="SM00355">
    <property type="entry name" value="ZnF_C2H2"/>
    <property type="match status" value="6"/>
</dbReference>
<reference evidence="9 10" key="1">
    <citation type="submission" date="2019-08" db="EMBL/GenBank/DDBJ databases">
        <title>The genome of the soybean aphid Biotype 1, its phylome, world population structure and adaptation to the North American continent.</title>
        <authorList>
            <person name="Giordano R."/>
            <person name="Donthu R.K."/>
            <person name="Hernandez A.G."/>
            <person name="Wright C.L."/>
            <person name="Zimin A.V."/>
        </authorList>
    </citation>
    <scope>NUCLEOTIDE SEQUENCE [LARGE SCALE GENOMIC DNA]</scope>
    <source>
        <tissue evidence="9">Whole aphids</tissue>
    </source>
</reference>
<evidence type="ECO:0000256" key="7">
    <source>
        <dbReference type="SAM" id="MobiDB-lite"/>
    </source>
</evidence>
<feature type="domain" description="C2H2-type" evidence="8">
    <location>
        <begin position="398"/>
        <end position="422"/>
    </location>
</feature>
<dbReference type="OrthoDB" id="6615389at2759"/>
<keyword evidence="10" id="KW-1185">Reference proteome</keyword>
<sequence length="639" mass="73239">MGKVRNFKQQPPPPQQQLSPPPLSQKQHQLKMHLVDNCVTTPVLCLEHSTDSKNIKNLNILRLNKVIENGMIKIVNIPADINSIPEVLPQNSKKRSIECPDASFVAKKSARIERSQPSDPIVITVPDSAQMAESSTPLSLTINNEFIMIDDMNHGPDHFKCYLCNLNIVPSQRAIIHHMKLSHKITNLVFVTVHPNLTDWNKDEHKDDHKKQKNNVNCKEISCDKRMEKQPNNTKYNLVNSLMPRQNKHNSTSLKRKRSSDFGNQEGRPLKIKPIIKEKIKNLYFSPNTIESIPKSHIFSDPISCSLCTYKTKVRSNLVIHLNAHEKGLNYTTKEIVNPVLSIGKSELMSDKMINLSASSFDAMKTEEMKKTELDKNNVEVATNDRGRSKVPSNVSHWICNICCTGLRYTENEITSHILKVHKISSMFKCPMCKFENKDDNASIFKEHYKSEHPSVAVQCLRVFEMITDKEEWHKPLRGAENYLEQLALDSIDTKLVPPNCRGIPIESTSLTMVNKCRGTPNKQKMIKDIFKTNDKLGGISSNGRHFVCPKCEVFKTINVELFREHLYKEVNYKTWKCLKCFKISDSPKKMAWHVKKHGIGSEYVKIEDGDKLRWVDRVIGHQHLLLTAFKQEKQQNVI</sequence>
<evidence type="ECO:0000313" key="10">
    <source>
        <dbReference type="Proteomes" id="UP000475862"/>
    </source>
</evidence>
<feature type="region of interest" description="Disordered" evidence="7">
    <location>
        <begin position="245"/>
        <end position="267"/>
    </location>
</feature>
<organism evidence="9 10">
    <name type="scientific">Aphis glycines</name>
    <name type="common">Soybean aphid</name>
    <dbReference type="NCBI Taxonomy" id="307491"/>
    <lineage>
        <taxon>Eukaryota</taxon>
        <taxon>Metazoa</taxon>
        <taxon>Ecdysozoa</taxon>
        <taxon>Arthropoda</taxon>
        <taxon>Hexapoda</taxon>
        <taxon>Insecta</taxon>
        <taxon>Pterygota</taxon>
        <taxon>Neoptera</taxon>
        <taxon>Paraneoptera</taxon>
        <taxon>Hemiptera</taxon>
        <taxon>Sternorrhyncha</taxon>
        <taxon>Aphidomorpha</taxon>
        <taxon>Aphidoidea</taxon>
        <taxon>Aphididae</taxon>
        <taxon>Aphidini</taxon>
        <taxon>Aphis</taxon>
        <taxon>Aphis</taxon>
    </lineage>
</organism>
<dbReference type="InterPro" id="IPR050888">
    <property type="entry name" value="ZnF_C2H2-type_TF"/>
</dbReference>
<dbReference type="AlphaFoldDB" id="A0A6G0U882"/>
<comment type="caution">
    <text evidence="9">The sequence shown here is derived from an EMBL/GenBank/DDBJ whole genome shotgun (WGS) entry which is preliminary data.</text>
</comment>
<evidence type="ECO:0000256" key="6">
    <source>
        <dbReference type="ARBA" id="ARBA00023242"/>
    </source>
</evidence>
<protein>
    <recommendedName>
        <fullName evidence="8">C2H2-type domain-containing protein</fullName>
    </recommendedName>
</protein>
<evidence type="ECO:0000259" key="8">
    <source>
        <dbReference type="SMART" id="SM00355"/>
    </source>
</evidence>
<feature type="domain" description="C2H2-type" evidence="8">
    <location>
        <begin position="428"/>
        <end position="453"/>
    </location>
</feature>
<evidence type="ECO:0000256" key="3">
    <source>
        <dbReference type="ARBA" id="ARBA00022737"/>
    </source>
</evidence>
<evidence type="ECO:0000256" key="5">
    <source>
        <dbReference type="ARBA" id="ARBA00022833"/>
    </source>
</evidence>
<keyword evidence="5" id="KW-0862">Zinc</keyword>
<feature type="domain" description="C2H2-type" evidence="8">
    <location>
        <begin position="159"/>
        <end position="183"/>
    </location>
</feature>
<comment type="subcellular location">
    <subcellularLocation>
        <location evidence="1">Nucleus</location>
    </subcellularLocation>
</comment>
<feature type="region of interest" description="Disordered" evidence="7">
    <location>
        <begin position="1"/>
        <end position="26"/>
    </location>
</feature>
<gene>
    <name evidence="9" type="ORF">AGLY_000827</name>
</gene>
<keyword evidence="4" id="KW-0863">Zinc-finger</keyword>
<proteinExistence type="predicted"/>
<feature type="domain" description="C2H2-type" evidence="8">
    <location>
        <begin position="303"/>
        <end position="325"/>
    </location>
</feature>
<feature type="domain" description="C2H2-type" evidence="8">
    <location>
        <begin position="576"/>
        <end position="598"/>
    </location>
</feature>
<evidence type="ECO:0000256" key="1">
    <source>
        <dbReference type="ARBA" id="ARBA00004123"/>
    </source>
</evidence>
<dbReference type="InterPro" id="IPR013087">
    <property type="entry name" value="Znf_C2H2_type"/>
</dbReference>
<dbReference type="Proteomes" id="UP000475862">
    <property type="component" value="Unassembled WGS sequence"/>
</dbReference>
<name>A0A6G0U882_APHGL</name>
<evidence type="ECO:0000256" key="2">
    <source>
        <dbReference type="ARBA" id="ARBA00022723"/>
    </source>
</evidence>